<dbReference type="EMBL" id="SSTD01009491">
    <property type="protein sequence ID" value="TYK14140.1"/>
    <property type="molecule type" value="Genomic_DNA"/>
</dbReference>
<protein>
    <recommendedName>
        <fullName evidence="4">Retrotransposon gag domain-containing protein</fullName>
    </recommendedName>
</protein>
<feature type="compositionally biased region" description="Basic and acidic residues" evidence="1">
    <location>
        <begin position="160"/>
        <end position="173"/>
    </location>
</feature>
<evidence type="ECO:0000313" key="3">
    <source>
        <dbReference type="Proteomes" id="UP000321947"/>
    </source>
</evidence>
<sequence length="181" mass="20947">MRAMANQVPVGGAVPVTKVKVLEPKPFCGVRDAKALENFIFDLEQYFKTINTITEEVKVTLATMYLCEDAKLWWRSRYMDIQEGRCTIDIWDVLKKELRLQFFPENVKILARLRYVQDLTSAYAVAEWLFDLTSDSQDIRRHQSSSPGRNRNSCPSFSKDVGRGKDSGRDRRPYQSNIENT</sequence>
<evidence type="ECO:0000256" key="1">
    <source>
        <dbReference type="SAM" id="MobiDB-lite"/>
    </source>
</evidence>
<dbReference type="AlphaFoldDB" id="A0A5D3CRV6"/>
<accession>A0A5D3CRV6</accession>
<comment type="caution">
    <text evidence="2">The sequence shown here is derived from an EMBL/GenBank/DDBJ whole genome shotgun (WGS) entry which is preliminary data.</text>
</comment>
<proteinExistence type="predicted"/>
<evidence type="ECO:0000313" key="2">
    <source>
        <dbReference type="EMBL" id="TYK14140.1"/>
    </source>
</evidence>
<evidence type="ECO:0008006" key="4">
    <source>
        <dbReference type="Google" id="ProtNLM"/>
    </source>
</evidence>
<organism evidence="2 3">
    <name type="scientific">Cucumis melo var. makuwa</name>
    <name type="common">Oriental melon</name>
    <dbReference type="NCBI Taxonomy" id="1194695"/>
    <lineage>
        <taxon>Eukaryota</taxon>
        <taxon>Viridiplantae</taxon>
        <taxon>Streptophyta</taxon>
        <taxon>Embryophyta</taxon>
        <taxon>Tracheophyta</taxon>
        <taxon>Spermatophyta</taxon>
        <taxon>Magnoliopsida</taxon>
        <taxon>eudicotyledons</taxon>
        <taxon>Gunneridae</taxon>
        <taxon>Pentapetalae</taxon>
        <taxon>rosids</taxon>
        <taxon>fabids</taxon>
        <taxon>Cucurbitales</taxon>
        <taxon>Cucurbitaceae</taxon>
        <taxon>Benincaseae</taxon>
        <taxon>Cucumis</taxon>
    </lineage>
</organism>
<name>A0A5D3CRV6_CUCMM</name>
<feature type="compositionally biased region" description="Polar residues" evidence="1">
    <location>
        <begin position="144"/>
        <end position="156"/>
    </location>
</feature>
<feature type="region of interest" description="Disordered" evidence="1">
    <location>
        <begin position="140"/>
        <end position="181"/>
    </location>
</feature>
<dbReference type="Proteomes" id="UP000321947">
    <property type="component" value="Unassembled WGS sequence"/>
</dbReference>
<reference evidence="2 3" key="1">
    <citation type="submission" date="2019-08" db="EMBL/GenBank/DDBJ databases">
        <title>Draft genome sequences of two oriental melons (Cucumis melo L. var makuwa).</title>
        <authorList>
            <person name="Kwon S.-Y."/>
        </authorList>
    </citation>
    <scope>NUCLEOTIDE SEQUENCE [LARGE SCALE GENOMIC DNA]</scope>
    <source>
        <strain evidence="3">cv. Chang Bougi</strain>
        <tissue evidence="2">Leaf</tissue>
    </source>
</reference>
<gene>
    <name evidence="2" type="ORF">E5676_scaffold513G00100</name>
</gene>